<evidence type="ECO:0000313" key="1">
    <source>
        <dbReference type="EMBL" id="HIU13584.1"/>
    </source>
</evidence>
<organism evidence="1 2">
    <name type="scientific">Candidatus Fimiplasma intestinipullorum</name>
    <dbReference type="NCBI Taxonomy" id="2840825"/>
    <lineage>
        <taxon>Bacteria</taxon>
        <taxon>Bacillati</taxon>
        <taxon>Bacillota</taxon>
        <taxon>Clostridia</taxon>
        <taxon>Eubacteriales</taxon>
        <taxon>Candidatus Fimiplasma</taxon>
    </lineage>
</organism>
<proteinExistence type="predicted"/>
<comment type="caution">
    <text evidence="1">The sequence shown here is derived from an EMBL/GenBank/DDBJ whole genome shotgun (WGS) entry which is preliminary data.</text>
</comment>
<dbReference type="EMBL" id="DVMJ01000051">
    <property type="protein sequence ID" value="HIU13584.1"/>
    <property type="molecule type" value="Genomic_DNA"/>
</dbReference>
<dbReference type="Proteomes" id="UP000824175">
    <property type="component" value="Unassembled WGS sequence"/>
</dbReference>
<reference evidence="1" key="2">
    <citation type="journal article" date="2021" name="PeerJ">
        <title>Extensive microbial diversity within the chicken gut microbiome revealed by metagenomics and culture.</title>
        <authorList>
            <person name="Gilroy R."/>
            <person name="Ravi A."/>
            <person name="Getino M."/>
            <person name="Pursley I."/>
            <person name="Horton D.L."/>
            <person name="Alikhan N.F."/>
            <person name="Baker D."/>
            <person name="Gharbi K."/>
            <person name="Hall N."/>
            <person name="Watson M."/>
            <person name="Adriaenssens E.M."/>
            <person name="Foster-Nyarko E."/>
            <person name="Jarju S."/>
            <person name="Secka A."/>
            <person name="Antonio M."/>
            <person name="Oren A."/>
            <person name="Chaudhuri R.R."/>
            <person name="La Ragione R."/>
            <person name="Hildebrand F."/>
            <person name="Pallen M.J."/>
        </authorList>
    </citation>
    <scope>NUCLEOTIDE SEQUENCE</scope>
    <source>
        <strain evidence="1">CHK195-11698</strain>
    </source>
</reference>
<dbReference type="AlphaFoldDB" id="A0A9D1L0B3"/>
<gene>
    <name evidence="1" type="ORF">IAD15_05890</name>
</gene>
<name>A0A9D1L0B3_9FIRM</name>
<reference evidence="1" key="1">
    <citation type="submission" date="2020-10" db="EMBL/GenBank/DDBJ databases">
        <authorList>
            <person name="Gilroy R."/>
        </authorList>
    </citation>
    <scope>NUCLEOTIDE SEQUENCE</scope>
    <source>
        <strain evidence="1">CHK195-11698</strain>
    </source>
</reference>
<sequence length="56" mass="6803">MTIYTDKVIFVDLLDTYRKRNAYAQHARFQTGTWFTPVKLNLLKRNMNDSHRRELD</sequence>
<accession>A0A9D1L0B3</accession>
<evidence type="ECO:0000313" key="2">
    <source>
        <dbReference type="Proteomes" id="UP000824175"/>
    </source>
</evidence>
<protein>
    <submittedName>
        <fullName evidence="1">Uncharacterized protein</fullName>
    </submittedName>
</protein>